<proteinExistence type="predicted"/>
<sequence length="93" mass="10333">MNVVKESRMAGVALLQDGDVWVVMVKGDEVIRTRVESLALIMYDEERAANDPAKERRARERAHYEMQAVRSDSFARRAANARKSGGRGGRGGV</sequence>
<accession>A0ABN3JS34</accession>
<name>A0ABN3JS34_9ACTN</name>
<reference evidence="2 3" key="1">
    <citation type="journal article" date="2019" name="Int. J. Syst. Evol. Microbiol.">
        <title>The Global Catalogue of Microorganisms (GCM) 10K type strain sequencing project: providing services to taxonomists for standard genome sequencing and annotation.</title>
        <authorList>
            <consortium name="The Broad Institute Genomics Platform"/>
            <consortium name="The Broad Institute Genome Sequencing Center for Infectious Disease"/>
            <person name="Wu L."/>
            <person name="Ma J."/>
        </authorList>
    </citation>
    <scope>NUCLEOTIDE SEQUENCE [LARGE SCALE GENOMIC DNA]</scope>
    <source>
        <strain evidence="2 3">JCM 6922</strain>
    </source>
</reference>
<protein>
    <submittedName>
        <fullName evidence="2">Uncharacterized protein</fullName>
    </submittedName>
</protein>
<feature type="region of interest" description="Disordered" evidence="1">
    <location>
        <begin position="73"/>
        <end position="93"/>
    </location>
</feature>
<evidence type="ECO:0000313" key="2">
    <source>
        <dbReference type="EMBL" id="GAA2438780.1"/>
    </source>
</evidence>
<dbReference type="EMBL" id="BAAATK010000017">
    <property type="protein sequence ID" value="GAA2438780.1"/>
    <property type="molecule type" value="Genomic_DNA"/>
</dbReference>
<dbReference type="Proteomes" id="UP001500460">
    <property type="component" value="Unassembled WGS sequence"/>
</dbReference>
<evidence type="ECO:0000313" key="3">
    <source>
        <dbReference type="Proteomes" id="UP001500460"/>
    </source>
</evidence>
<keyword evidence="3" id="KW-1185">Reference proteome</keyword>
<organism evidence="2 3">
    <name type="scientific">Streptomyces glaucus</name>
    <dbReference type="NCBI Taxonomy" id="284029"/>
    <lineage>
        <taxon>Bacteria</taxon>
        <taxon>Bacillati</taxon>
        <taxon>Actinomycetota</taxon>
        <taxon>Actinomycetes</taxon>
        <taxon>Kitasatosporales</taxon>
        <taxon>Streptomycetaceae</taxon>
        <taxon>Streptomyces</taxon>
    </lineage>
</organism>
<comment type="caution">
    <text evidence="2">The sequence shown here is derived from an EMBL/GenBank/DDBJ whole genome shotgun (WGS) entry which is preliminary data.</text>
</comment>
<gene>
    <name evidence="2" type="ORF">GCM10010421_31210</name>
</gene>
<evidence type="ECO:0000256" key="1">
    <source>
        <dbReference type="SAM" id="MobiDB-lite"/>
    </source>
</evidence>